<dbReference type="EMBL" id="JAUPFM010000149">
    <property type="protein sequence ID" value="KAK2812099.1"/>
    <property type="molecule type" value="Genomic_DNA"/>
</dbReference>
<accession>A0AA88ICK0</accession>
<organism evidence="5 6">
    <name type="scientific">Channa striata</name>
    <name type="common">Snakehead murrel</name>
    <name type="synonym">Ophicephalus striatus</name>
    <dbReference type="NCBI Taxonomy" id="64152"/>
    <lineage>
        <taxon>Eukaryota</taxon>
        <taxon>Metazoa</taxon>
        <taxon>Chordata</taxon>
        <taxon>Craniata</taxon>
        <taxon>Vertebrata</taxon>
        <taxon>Euteleostomi</taxon>
        <taxon>Actinopterygii</taxon>
        <taxon>Neopterygii</taxon>
        <taxon>Teleostei</taxon>
        <taxon>Neoteleostei</taxon>
        <taxon>Acanthomorphata</taxon>
        <taxon>Anabantaria</taxon>
        <taxon>Anabantiformes</taxon>
        <taxon>Channoidei</taxon>
        <taxon>Channidae</taxon>
        <taxon>Channa</taxon>
    </lineage>
</organism>
<sequence length="267" mass="29556">MQAARRGMGRRRLDVDGSHGADIVADIRNWDPARDWSGPAPDVIFAGPPCEHYSSARTRAKTPRNLKLADSLVRKTVEIIEHFHAANPACSSCGEPRHQHALEALGLAQALRDVSRHYASARSWAQMNGVRAPHPPHGTKHFATVCVENTKAPNLVLECILLCTGTGKSRPLAGLHAHQARSALPHGHRHPHSSPVSEPRLHPADPGPAPFDRWSRRAKRGGRDRASRRSSRETISERRRVRGDGVEDRPTDRERVLGAGPRRRPER</sequence>
<dbReference type="InterPro" id="IPR018117">
    <property type="entry name" value="C5_DNA_meth_AS"/>
</dbReference>
<protein>
    <submittedName>
        <fullName evidence="5">Uncharacterized protein</fullName>
    </submittedName>
</protein>
<comment type="caution">
    <text evidence="5">The sequence shown here is derived from an EMBL/GenBank/DDBJ whole genome shotgun (WGS) entry which is preliminary data.</text>
</comment>
<dbReference type="InterPro" id="IPR029063">
    <property type="entry name" value="SAM-dependent_MTases_sf"/>
</dbReference>
<evidence type="ECO:0000313" key="5">
    <source>
        <dbReference type="EMBL" id="KAK2812099.1"/>
    </source>
</evidence>
<reference evidence="5" key="1">
    <citation type="submission" date="2023-07" db="EMBL/GenBank/DDBJ databases">
        <title>Chromosome-level Genome Assembly of Striped Snakehead (Channa striata).</title>
        <authorList>
            <person name="Liu H."/>
        </authorList>
    </citation>
    <scope>NUCLEOTIDE SEQUENCE</scope>
    <source>
        <strain evidence="5">Gz</strain>
        <tissue evidence="5">Muscle</tissue>
    </source>
</reference>
<dbReference type="GO" id="GO:0032259">
    <property type="term" value="P:methylation"/>
    <property type="evidence" value="ECO:0007669"/>
    <property type="project" value="UniProtKB-KW"/>
</dbReference>
<dbReference type="Proteomes" id="UP001187415">
    <property type="component" value="Unassembled WGS sequence"/>
</dbReference>
<dbReference type="AlphaFoldDB" id="A0AA88ICK0"/>
<keyword evidence="3" id="KW-0949">S-adenosyl-L-methionine</keyword>
<keyword evidence="1" id="KW-0489">Methyltransferase</keyword>
<dbReference type="GO" id="GO:0008168">
    <property type="term" value="F:methyltransferase activity"/>
    <property type="evidence" value="ECO:0007669"/>
    <property type="project" value="UniProtKB-KW"/>
</dbReference>
<proteinExistence type="predicted"/>
<dbReference type="Gene3D" id="3.40.50.150">
    <property type="entry name" value="Vaccinia Virus protein VP39"/>
    <property type="match status" value="1"/>
</dbReference>
<feature type="region of interest" description="Disordered" evidence="4">
    <location>
        <begin position="178"/>
        <end position="267"/>
    </location>
</feature>
<evidence type="ECO:0000256" key="1">
    <source>
        <dbReference type="ARBA" id="ARBA00022603"/>
    </source>
</evidence>
<keyword evidence="6" id="KW-1185">Reference proteome</keyword>
<feature type="compositionally biased region" description="Basic and acidic residues" evidence="4">
    <location>
        <begin position="221"/>
        <end position="256"/>
    </location>
</feature>
<gene>
    <name evidence="5" type="ORF">Q5P01_000098</name>
</gene>
<name>A0AA88ICK0_CHASR</name>
<evidence type="ECO:0000256" key="2">
    <source>
        <dbReference type="ARBA" id="ARBA00022679"/>
    </source>
</evidence>
<dbReference type="PROSITE" id="PS00094">
    <property type="entry name" value="C5_MTASE_1"/>
    <property type="match status" value="1"/>
</dbReference>
<evidence type="ECO:0000256" key="3">
    <source>
        <dbReference type="ARBA" id="ARBA00022691"/>
    </source>
</evidence>
<keyword evidence="2" id="KW-0808">Transferase</keyword>
<evidence type="ECO:0000256" key="4">
    <source>
        <dbReference type="SAM" id="MobiDB-lite"/>
    </source>
</evidence>
<evidence type="ECO:0000313" key="6">
    <source>
        <dbReference type="Proteomes" id="UP001187415"/>
    </source>
</evidence>